<keyword evidence="2" id="KW-1133">Transmembrane helix</keyword>
<evidence type="ECO:0000256" key="2">
    <source>
        <dbReference type="SAM" id="Phobius"/>
    </source>
</evidence>
<dbReference type="Proteomes" id="UP000663419">
    <property type="component" value="Chromosome 2"/>
</dbReference>
<accession>A0A8A1LEW6</accession>
<proteinExistence type="predicted"/>
<gene>
    <name evidence="3" type="ORF">I7I53_08024</name>
</gene>
<protein>
    <submittedName>
        <fullName evidence="3">Uncharacterized protein</fullName>
    </submittedName>
</protein>
<feature type="transmembrane region" description="Helical" evidence="2">
    <location>
        <begin position="20"/>
        <end position="40"/>
    </location>
</feature>
<reference evidence="3" key="1">
    <citation type="submission" date="2021-01" db="EMBL/GenBank/DDBJ databases">
        <title>Chromosome-level genome assembly of a human fungal pathogen reveals clustering of transcriptionally co-regulated genes.</title>
        <authorList>
            <person name="Voorhies M."/>
            <person name="Cohen S."/>
            <person name="Shea T.P."/>
            <person name="Petrus S."/>
            <person name="Munoz J.F."/>
            <person name="Poplawski S."/>
            <person name="Goldman W.E."/>
            <person name="Michael T."/>
            <person name="Cuomo C.A."/>
            <person name="Sil A."/>
            <person name="Beyhan S."/>
        </authorList>
    </citation>
    <scope>NUCLEOTIDE SEQUENCE</scope>
    <source>
        <strain evidence="3">H88</strain>
    </source>
</reference>
<dbReference type="EMBL" id="CP069103">
    <property type="protein sequence ID" value="QSS52401.1"/>
    <property type="molecule type" value="Genomic_DNA"/>
</dbReference>
<evidence type="ECO:0000313" key="4">
    <source>
        <dbReference type="Proteomes" id="UP000663419"/>
    </source>
</evidence>
<dbReference type="AlphaFoldDB" id="A0A8A1LEW6"/>
<keyword evidence="2" id="KW-0812">Transmembrane</keyword>
<dbReference type="VEuPathDB" id="FungiDB:I7I53_08024"/>
<keyword evidence="2" id="KW-0472">Membrane</keyword>
<evidence type="ECO:0000256" key="1">
    <source>
        <dbReference type="SAM" id="MobiDB-lite"/>
    </source>
</evidence>
<evidence type="ECO:0000313" key="3">
    <source>
        <dbReference type="EMBL" id="QSS52401.1"/>
    </source>
</evidence>
<organism evidence="3 4">
    <name type="scientific">Ajellomyces capsulatus (strain H88)</name>
    <name type="common">Darling's disease fungus</name>
    <name type="synonym">Histoplasma capsulatum</name>
    <dbReference type="NCBI Taxonomy" id="544711"/>
    <lineage>
        <taxon>Eukaryota</taxon>
        <taxon>Fungi</taxon>
        <taxon>Dikarya</taxon>
        <taxon>Ascomycota</taxon>
        <taxon>Pezizomycotina</taxon>
        <taxon>Eurotiomycetes</taxon>
        <taxon>Eurotiomycetidae</taxon>
        <taxon>Onygenales</taxon>
        <taxon>Ajellomycetaceae</taxon>
        <taxon>Histoplasma</taxon>
    </lineage>
</organism>
<name>A0A8A1LEW6_AJEC8</name>
<sequence>MKRPTVKTLSQRRRWEPCRWWLWLPMVGVGYWVFSMSWVLEERVWSMTLSLPRGYSCLCGCRRGMEGEEGSGVGRGSSQMPWIKSTSAISMPDKNSTTSHRPHRIQ</sequence>
<feature type="compositionally biased region" description="Polar residues" evidence="1">
    <location>
        <begin position="84"/>
        <end position="99"/>
    </location>
</feature>
<feature type="region of interest" description="Disordered" evidence="1">
    <location>
        <begin position="68"/>
        <end position="106"/>
    </location>
</feature>